<proteinExistence type="predicted"/>
<keyword evidence="1" id="KW-0812">Transmembrane</keyword>
<evidence type="ECO:0000313" key="3">
    <source>
        <dbReference type="Proteomes" id="UP000502118"/>
    </source>
</evidence>
<feature type="transmembrane region" description="Helical" evidence="1">
    <location>
        <begin position="91"/>
        <end position="110"/>
    </location>
</feature>
<sequence>MSNYKVETYKIERVLGLTYHWRIALYNMIFIVIPSVLGIFFLGHDIPQIYEAYSYNLTWWMLLLITFGMWWIYVANTLLFIYVFKWFGFEIFNVLMPISVVLLSLTMSSAFSDTLWFLRIILCIVLFFSFFPTILVNKHIAKIQWEKKKQRDILERQKNKSLLD</sequence>
<feature type="transmembrane region" description="Helical" evidence="1">
    <location>
        <begin position="57"/>
        <end position="84"/>
    </location>
</feature>
<organism evidence="2 3">
    <name type="scientific">Mycoplasma miroungirhinis</name>
    <dbReference type="NCBI Taxonomy" id="754516"/>
    <lineage>
        <taxon>Bacteria</taxon>
        <taxon>Bacillati</taxon>
        <taxon>Mycoplasmatota</taxon>
        <taxon>Mollicutes</taxon>
        <taxon>Mycoplasmataceae</taxon>
        <taxon>Mycoplasma</taxon>
    </lineage>
</organism>
<dbReference type="EMBL" id="CP053097">
    <property type="protein sequence ID" value="QJR44350.1"/>
    <property type="molecule type" value="Genomic_DNA"/>
</dbReference>
<keyword evidence="1" id="KW-1133">Transmembrane helix</keyword>
<evidence type="ECO:0000313" key="2">
    <source>
        <dbReference type="EMBL" id="QJR44350.1"/>
    </source>
</evidence>
<evidence type="ECO:0000256" key="1">
    <source>
        <dbReference type="SAM" id="Phobius"/>
    </source>
</evidence>
<feature type="transmembrane region" description="Helical" evidence="1">
    <location>
        <begin position="116"/>
        <end position="137"/>
    </location>
</feature>
<keyword evidence="3" id="KW-1185">Reference proteome</keyword>
<dbReference type="Proteomes" id="UP000502118">
    <property type="component" value="Chromosome"/>
</dbReference>
<reference evidence="2 3" key="1">
    <citation type="submission" date="2020-05" db="EMBL/GenBank/DDBJ databases">
        <title>Novel Mycoplasma species detected in Mirounga angustirostris (northern elephant seal) from the USA.</title>
        <authorList>
            <person name="Volokhov D.V."/>
        </authorList>
    </citation>
    <scope>NUCLEOTIDE SEQUENCE [LARGE SCALE GENOMIC DNA]</scope>
    <source>
        <strain evidence="2 3">Mirounga ES2806-NAS</strain>
    </source>
</reference>
<gene>
    <name evidence="2" type="ORF">HLA92_02830</name>
</gene>
<feature type="transmembrane region" description="Helical" evidence="1">
    <location>
        <begin position="21"/>
        <end position="42"/>
    </location>
</feature>
<dbReference type="AlphaFoldDB" id="A0A6M4JBQ2"/>
<name>A0A6M4JBQ2_9MOLU</name>
<accession>A0A6M4JBQ2</accession>
<protein>
    <submittedName>
        <fullName evidence="2">Uncharacterized protein</fullName>
    </submittedName>
</protein>
<dbReference type="RefSeq" id="WP_171113336.1">
    <property type="nucleotide sequence ID" value="NZ_CP053097.1"/>
</dbReference>
<keyword evidence="1" id="KW-0472">Membrane</keyword>
<dbReference type="KEGG" id="mmio:HLA92_02830"/>